<evidence type="ECO:0000313" key="2">
    <source>
        <dbReference type="Proteomes" id="UP000315128"/>
    </source>
</evidence>
<reference evidence="1 2" key="1">
    <citation type="submission" date="2019-07" db="EMBL/GenBank/DDBJ databases">
        <title>Genome sequencing of KACC 19320.</title>
        <authorList>
            <person name="Heo J."/>
            <person name="Kim S.-J."/>
            <person name="Kim J.-S."/>
            <person name="Hong S.-B."/>
            <person name="Kwon S.-W."/>
        </authorList>
    </citation>
    <scope>NUCLEOTIDE SEQUENCE [LARGE SCALE GENOMIC DNA]</scope>
    <source>
        <strain evidence="1 2">KACC 19320</strain>
    </source>
</reference>
<protein>
    <submittedName>
        <fullName evidence="1">Uncharacterized protein</fullName>
    </submittedName>
</protein>
<dbReference type="Proteomes" id="UP000315128">
    <property type="component" value="Chromosome"/>
</dbReference>
<dbReference type="AlphaFoldDB" id="A0A514ZA63"/>
<accession>A0A514ZA63</accession>
<proteinExistence type="predicted"/>
<keyword evidence="2" id="KW-1185">Reference proteome</keyword>
<dbReference type="KEGG" id="lack:FLP15_10255"/>
<dbReference type="EMBL" id="CP041356">
    <property type="protein sequence ID" value="QDK71474.1"/>
    <property type="molecule type" value="Genomic_DNA"/>
</dbReference>
<evidence type="ECO:0000313" key="1">
    <source>
        <dbReference type="EMBL" id="QDK71474.1"/>
    </source>
</evidence>
<dbReference type="OrthoDB" id="2224630at2"/>
<gene>
    <name evidence="1" type="ORF">FLP15_10255</name>
</gene>
<name>A0A514ZA63_9LACT</name>
<sequence>MELIDEIKSSQNESHKKWFERWYKKIDLEKEIKTAANQGYTGYRIKISEPEDKYLKIRLQNRGTIDLLKEKLGVGFDIELKEIYGKNFLGINVYKSYIQISW</sequence>
<dbReference type="RefSeq" id="WP_142767038.1">
    <property type="nucleotide sequence ID" value="NZ_CP041356.1"/>
</dbReference>
<organism evidence="1 2">
    <name type="scientific">Lactococcus protaetiae</name>
    <dbReference type="NCBI Taxonomy" id="2592653"/>
    <lineage>
        <taxon>Bacteria</taxon>
        <taxon>Bacillati</taxon>
        <taxon>Bacillota</taxon>
        <taxon>Bacilli</taxon>
        <taxon>Lactobacillales</taxon>
        <taxon>Streptococcaceae</taxon>
        <taxon>Lactococcus</taxon>
    </lineage>
</organism>